<proteinExistence type="predicted"/>
<evidence type="ECO:0000313" key="2">
    <source>
        <dbReference type="Proteomes" id="UP001396334"/>
    </source>
</evidence>
<evidence type="ECO:0000313" key="1">
    <source>
        <dbReference type="EMBL" id="KAK8474785.1"/>
    </source>
</evidence>
<comment type="caution">
    <text evidence="1">The sequence shown here is derived from an EMBL/GenBank/DDBJ whole genome shotgun (WGS) entry which is preliminary data.</text>
</comment>
<dbReference type="Proteomes" id="UP001396334">
    <property type="component" value="Unassembled WGS sequence"/>
</dbReference>
<keyword evidence="2" id="KW-1185">Reference proteome</keyword>
<gene>
    <name evidence="1" type="ORF">V6N11_029212</name>
</gene>
<protein>
    <submittedName>
        <fullName evidence="1">Uncharacterized protein</fullName>
    </submittedName>
</protein>
<dbReference type="EMBL" id="JBBPBN010002589">
    <property type="protein sequence ID" value="KAK8474785.1"/>
    <property type="molecule type" value="Genomic_DNA"/>
</dbReference>
<organism evidence="1 2">
    <name type="scientific">Hibiscus sabdariffa</name>
    <name type="common">roselle</name>
    <dbReference type="NCBI Taxonomy" id="183260"/>
    <lineage>
        <taxon>Eukaryota</taxon>
        <taxon>Viridiplantae</taxon>
        <taxon>Streptophyta</taxon>
        <taxon>Embryophyta</taxon>
        <taxon>Tracheophyta</taxon>
        <taxon>Spermatophyta</taxon>
        <taxon>Magnoliopsida</taxon>
        <taxon>eudicotyledons</taxon>
        <taxon>Gunneridae</taxon>
        <taxon>Pentapetalae</taxon>
        <taxon>rosids</taxon>
        <taxon>malvids</taxon>
        <taxon>Malvales</taxon>
        <taxon>Malvaceae</taxon>
        <taxon>Malvoideae</taxon>
        <taxon>Hibiscus</taxon>
    </lineage>
</organism>
<name>A0ABR1Z705_9ROSI</name>
<sequence>MLATMVAYLVVAAIARKLVVYLPLSALALAHDRGARLAPCMKGFLSWQLLCLKVQAFPISRARSFAPMMLLVSLHSSHCGYFTMLHGCVSCNRFTLPDGPSLFPWYAQALARFRLCPVVHHKAYLCVCPVAGPTYRSPSLTLHTRIGYLPLTASSGFLPYLLDMGR</sequence>
<reference evidence="1 2" key="1">
    <citation type="journal article" date="2024" name="G3 (Bethesda)">
        <title>Genome assembly of Hibiscus sabdariffa L. provides insights into metabolisms of medicinal natural products.</title>
        <authorList>
            <person name="Kim T."/>
        </authorList>
    </citation>
    <scope>NUCLEOTIDE SEQUENCE [LARGE SCALE GENOMIC DNA]</scope>
    <source>
        <strain evidence="1">TK-2024</strain>
        <tissue evidence="1">Old leaves</tissue>
    </source>
</reference>
<accession>A0ABR1Z705</accession>